<dbReference type="CDD" id="cd20206">
    <property type="entry name" value="YbbR"/>
    <property type="match status" value="1"/>
</dbReference>
<comment type="subunit">
    <text evidence="6">Probably a homodimer.</text>
</comment>
<keyword evidence="6" id="KW-0812">Transmembrane</keyword>
<dbReference type="PATRIC" id="fig|1619005.3.peg.616"/>
<dbReference type="PANTHER" id="PTHR34185:SF1">
    <property type="entry name" value="DIADENYLATE CYCLASE"/>
    <property type="match status" value="1"/>
</dbReference>
<dbReference type="PANTHER" id="PTHR34185">
    <property type="entry name" value="DIADENYLATE CYCLASE"/>
    <property type="match status" value="1"/>
</dbReference>
<feature type="transmembrane region" description="Helical" evidence="6">
    <location>
        <begin position="97"/>
        <end position="113"/>
    </location>
</feature>
<keyword evidence="6" id="KW-1133">Transmembrane helix</keyword>
<organism evidence="8 9">
    <name type="scientific">Candidatus Wolfebacteria bacterium GW2011_GWA2_47_9b</name>
    <dbReference type="NCBI Taxonomy" id="1619005"/>
    <lineage>
        <taxon>Bacteria</taxon>
        <taxon>Candidatus Wolfeibacteriota</taxon>
    </lineage>
</organism>
<reference evidence="8 9" key="1">
    <citation type="journal article" date="2015" name="Nature">
        <title>rRNA introns, odd ribosomes, and small enigmatic genomes across a large radiation of phyla.</title>
        <authorList>
            <person name="Brown C.T."/>
            <person name="Hug L.A."/>
            <person name="Thomas B.C."/>
            <person name="Sharon I."/>
            <person name="Castelle C.J."/>
            <person name="Singh A."/>
            <person name="Wilkins M.J."/>
            <person name="Williams K.H."/>
            <person name="Banfield J.F."/>
        </authorList>
    </citation>
    <scope>NUCLEOTIDE SEQUENCE [LARGE SCALE GENOMIC DNA]</scope>
</reference>
<evidence type="ECO:0000256" key="3">
    <source>
        <dbReference type="ARBA" id="ARBA00022695"/>
    </source>
</evidence>
<evidence type="ECO:0000256" key="2">
    <source>
        <dbReference type="ARBA" id="ARBA00022679"/>
    </source>
</evidence>
<name>A0A0G1U6I5_9BACT</name>
<evidence type="ECO:0000313" key="8">
    <source>
        <dbReference type="EMBL" id="KKU89697.1"/>
    </source>
</evidence>
<dbReference type="Pfam" id="PF02457">
    <property type="entry name" value="DAC"/>
    <property type="match status" value="1"/>
</dbReference>
<evidence type="ECO:0000256" key="6">
    <source>
        <dbReference type="HAMAP-Rule" id="MF_01499"/>
    </source>
</evidence>
<dbReference type="GO" id="GO:0106408">
    <property type="term" value="F:diadenylate cyclase activity"/>
    <property type="evidence" value="ECO:0007669"/>
    <property type="project" value="UniProtKB-EC"/>
</dbReference>
<dbReference type="InterPro" id="IPR036888">
    <property type="entry name" value="DNA_integrity_DisA_N_sf"/>
</dbReference>
<accession>A0A0G1U6I5</accession>
<feature type="transmembrane region" description="Helical" evidence="6">
    <location>
        <begin position="18"/>
        <end position="35"/>
    </location>
</feature>
<dbReference type="SUPFAM" id="SSF143597">
    <property type="entry name" value="YojJ-like"/>
    <property type="match status" value="1"/>
</dbReference>
<dbReference type="Pfam" id="PF07949">
    <property type="entry name" value="YbbR"/>
    <property type="match status" value="1"/>
</dbReference>
<keyword evidence="5 6" id="KW-0067">ATP-binding</keyword>
<dbReference type="GO" id="GO:0004016">
    <property type="term" value="F:adenylate cyclase activity"/>
    <property type="evidence" value="ECO:0007669"/>
    <property type="project" value="UniProtKB-UniRule"/>
</dbReference>
<comment type="catalytic activity">
    <reaction evidence="1 6">
        <text>2 ATP = 3',3'-c-di-AMP + 2 diphosphate</text>
        <dbReference type="Rhea" id="RHEA:35655"/>
        <dbReference type="ChEBI" id="CHEBI:30616"/>
        <dbReference type="ChEBI" id="CHEBI:33019"/>
        <dbReference type="ChEBI" id="CHEBI:71500"/>
        <dbReference type="EC" id="2.7.7.85"/>
    </reaction>
</comment>
<feature type="domain" description="DAC" evidence="7">
    <location>
        <begin position="114"/>
        <end position="270"/>
    </location>
</feature>
<evidence type="ECO:0000256" key="5">
    <source>
        <dbReference type="ARBA" id="ARBA00022840"/>
    </source>
</evidence>
<feature type="transmembrane region" description="Helical" evidence="6">
    <location>
        <begin position="301"/>
        <end position="318"/>
    </location>
</feature>
<dbReference type="EMBL" id="LCPB01000010">
    <property type="protein sequence ID" value="KKU89697.1"/>
    <property type="molecule type" value="Genomic_DNA"/>
</dbReference>
<dbReference type="AlphaFoldDB" id="A0A0G1U6I5"/>
<dbReference type="InterPro" id="IPR034701">
    <property type="entry name" value="CdaA"/>
</dbReference>
<keyword evidence="2 6" id="KW-0808">Transferase</keyword>
<dbReference type="InterPro" id="IPR050338">
    <property type="entry name" value="DisA"/>
</dbReference>
<keyword evidence="4 6" id="KW-0547">Nucleotide-binding</keyword>
<comment type="function">
    <text evidence="6">Catalyzes the condensation of 2 ATP molecules into cyclic di-AMP (c-di-AMP), a second messenger used to regulate differing processes in different bacteria.</text>
</comment>
<dbReference type="PROSITE" id="PS51794">
    <property type="entry name" value="DAC"/>
    <property type="match status" value="1"/>
</dbReference>
<dbReference type="InterPro" id="IPR003390">
    <property type="entry name" value="DNA_integrity_scan_DisA_N"/>
</dbReference>
<dbReference type="EC" id="2.7.7.85" evidence="6"/>
<proteinExistence type="inferred from homology"/>
<dbReference type="Proteomes" id="UP000033882">
    <property type="component" value="Unassembled WGS sequence"/>
</dbReference>
<evidence type="ECO:0000256" key="1">
    <source>
        <dbReference type="ARBA" id="ARBA00000877"/>
    </source>
</evidence>
<dbReference type="Gene3D" id="3.40.1700.10">
    <property type="entry name" value="DNA integrity scanning protein, DisA, N-terminal domain"/>
    <property type="match status" value="1"/>
</dbReference>
<keyword evidence="6" id="KW-0472">Membrane</keyword>
<dbReference type="InterPro" id="IPR012505">
    <property type="entry name" value="YbbR"/>
</dbReference>
<gene>
    <name evidence="6" type="primary">dacA</name>
    <name evidence="8" type="ORF">UY19_C0010G0030</name>
</gene>
<sequence length="418" mass="46953">MHLGLYLLVHRRNPCRSLLWSPIVLMFTLLTSTFVDTIRAAFVVQNILDIVVITSLIYGIIVLFRKTKSLPIIIGVLLLTALYGISTLLNLPLTQTVFQAFFSMFLVILAIVFQRELRRFFELVGVLGIKRTMLPATDSTIKLIAAMTKRFSETRTGTLIVFPGRENVDRFLEGGVILNGKVSEALLLSLFDESTPGHDGAIVIDGDKVKKFSVHLPLAENIEAVKKFGTRHRAALGLSESCDALTLVVSEERGTISIGRNKQLRALRADEDLERLLRDFYEEKFPKKHISNYTRWFQQNFTTLLTAFGIAFVIWAFFTSQTSITQRKFVVPIEFTNAPKEYVISESVPEEVVVTFSGRSNELSTLTPGDLKASADVSGMKPGWHRVIIHKEDIKHPSNIDIAKTDPESIQIKITKAQ</sequence>
<evidence type="ECO:0000259" key="7">
    <source>
        <dbReference type="PROSITE" id="PS51794"/>
    </source>
</evidence>
<evidence type="ECO:0000313" key="9">
    <source>
        <dbReference type="Proteomes" id="UP000033882"/>
    </source>
</evidence>
<dbReference type="GO" id="GO:0006171">
    <property type="term" value="P:cAMP biosynthetic process"/>
    <property type="evidence" value="ECO:0007669"/>
    <property type="project" value="InterPro"/>
</dbReference>
<keyword evidence="6" id="KW-1003">Cell membrane</keyword>
<evidence type="ECO:0000256" key="4">
    <source>
        <dbReference type="ARBA" id="ARBA00022741"/>
    </source>
</evidence>
<dbReference type="Pfam" id="PF19293">
    <property type="entry name" value="CdaA_N"/>
    <property type="match status" value="1"/>
</dbReference>
<feature type="transmembrane region" description="Helical" evidence="6">
    <location>
        <begin position="70"/>
        <end position="91"/>
    </location>
</feature>
<keyword evidence="3 6" id="KW-0548">Nucleotidyltransferase</keyword>
<feature type="transmembrane region" description="Helical" evidence="6">
    <location>
        <begin position="41"/>
        <end position="63"/>
    </location>
</feature>
<dbReference type="GO" id="GO:0005524">
    <property type="term" value="F:ATP binding"/>
    <property type="evidence" value="ECO:0007669"/>
    <property type="project" value="UniProtKB-UniRule"/>
</dbReference>
<dbReference type="HAMAP" id="MF_01499">
    <property type="entry name" value="DacA"/>
    <property type="match status" value="1"/>
</dbReference>
<comment type="similarity">
    <text evidence="6">Belongs to the adenylate cyclase family. DacA/CdaA subfamily.</text>
</comment>
<protein>
    <recommendedName>
        <fullName evidence="6">Diadenylate cyclase</fullName>
        <shortName evidence="6">DAC</shortName>
        <ecNumber evidence="6">2.7.7.85</ecNumber>
    </recommendedName>
    <alternativeName>
        <fullName evidence="6">Cyclic-di-AMP synthase</fullName>
        <shortName evidence="6">c-di-AMP synthase</shortName>
    </alternativeName>
</protein>
<dbReference type="InterPro" id="IPR045585">
    <property type="entry name" value="CdaA_N"/>
</dbReference>
<comment type="caution">
    <text evidence="8">The sequence shown here is derived from an EMBL/GenBank/DDBJ whole genome shotgun (WGS) entry which is preliminary data.</text>
</comment>
<dbReference type="Gene3D" id="2.170.120.30">
    <property type="match status" value="1"/>
</dbReference>
<comment type="caution">
    <text evidence="6">Lacks conserved residue(s) required for the propagation of feature annotation.</text>
</comment>